<dbReference type="RefSeq" id="WP_117356447.1">
    <property type="nucleotide sequence ID" value="NZ_QURH01000110.1"/>
</dbReference>
<dbReference type="AlphaFoldDB" id="A0A372JS51"/>
<name>A0A372JS51_9ACTN</name>
<keyword evidence="2" id="KW-1185">Reference proteome</keyword>
<evidence type="ECO:0000313" key="2">
    <source>
        <dbReference type="Proteomes" id="UP000261811"/>
    </source>
</evidence>
<organism evidence="1 2">
    <name type="scientific">Actinomadura logoneensis</name>
    <dbReference type="NCBI Taxonomy" id="2293572"/>
    <lineage>
        <taxon>Bacteria</taxon>
        <taxon>Bacillati</taxon>
        <taxon>Actinomycetota</taxon>
        <taxon>Actinomycetes</taxon>
        <taxon>Streptosporangiales</taxon>
        <taxon>Thermomonosporaceae</taxon>
        <taxon>Actinomadura</taxon>
    </lineage>
</organism>
<dbReference type="Pfam" id="PF06108">
    <property type="entry name" value="DUF952"/>
    <property type="match status" value="1"/>
</dbReference>
<dbReference type="InterPro" id="IPR009297">
    <property type="entry name" value="DUF952"/>
</dbReference>
<accession>A0A372JS51</accession>
<dbReference type="EMBL" id="QURH01000110">
    <property type="protein sequence ID" value="RFU42626.1"/>
    <property type="molecule type" value="Genomic_DNA"/>
</dbReference>
<reference evidence="1 2" key="1">
    <citation type="submission" date="2018-08" db="EMBL/GenBank/DDBJ databases">
        <title>Actinomadura jelena sp. nov., a novel Actinomycete isolated from soil in Chad.</title>
        <authorList>
            <person name="Shi L."/>
        </authorList>
    </citation>
    <scope>NUCLEOTIDE SEQUENCE [LARGE SCALE GENOMIC DNA]</scope>
    <source>
        <strain evidence="1 2">NEAU-G17</strain>
    </source>
</reference>
<protein>
    <submittedName>
        <fullName evidence="1">DUF952 domain-containing protein</fullName>
    </submittedName>
</protein>
<dbReference type="Proteomes" id="UP000261811">
    <property type="component" value="Unassembled WGS sequence"/>
</dbReference>
<dbReference type="PANTHER" id="PTHR34129:SF1">
    <property type="entry name" value="DUF952 DOMAIN-CONTAINING PROTEIN"/>
    <property type="match status" value="1"/>
</dbReference>
<dbReference type="Gene3D" id="3.20.170.20">
    <property type="entry name" value="Protein of unknown function DUF952"/>
    <property type="match status" value="1"/>
</dbReference>
<dbReference type="SUPFAM" id="SSF56399">
    <property type="entry name" value="ADP-ribosylation"/>
    <property type="match status" value="1"/>
</dbReference>
<dbReference type="OrthoDB" id="5638018at2"/>
<dbReference type="PANTHER" id="PTHR34129">
    <property type="entry name" value="BLR1139 PROTEIN"/>
    <property type="match status" value="1"/>
</dbReference>
<comment type="caution">
    <text evidence="1">The sequence shown here is derived from an EMBL/GenBank/DDBJ whole genome shotgun (WGS) entry which is preliminary data.</text>
</comment>
<evidence type="ECO:0000313" key="1">
    <source>
        <dbReference type="EMBL" id="RFU42626.1"/>
    </source>
</evidence>
<proteinExistence type="predicted"/>
<sequence>MTDLTPSSPPETVLHIAERRHWESARATGAPYAMSTRGRTLDEEGFIHCSSDLDQVKAVLGTFYRDVPPDDLALLTISTAGLDVRLEPADGRLFPHIYGPVPLSAVIEVGPVPETR</sequence>
<gene>
    <name evidence="1" type="ORF">DZF91_05750</name>
</gene>